<protein>
    <submittedName>
        <fullName evidence="2">Uncharacterized protein</fullName>
    </submittedName>
</protein>
<evidence type="ECO:0000313" key="2">
    <source>
        <dbReference type="EMBL" id="KIY93345.1"/>
    </source>
</evidence>
<reference evidence="2 3" key="1">
    <citation type="journal article" date="2013" name="BMC Genomics">
        <title>Reconstruction of the lipid metabolism for the microalga Monoraphidium neglectum from its genome sequence reveals characteristics suitable for biofuel production.</title>
        <authorList>
            <person name="Bogen C."/>
            <person name="Al-Dilaimi A."/>
            <person name="Albersmeier A."/>
            <person name="Wichmann J."/>
            <person name="Grundmann M."/>
            <person name="Rupp O."/>
            <person name="Lauersen K.J."/>
            <person name="Blifernez-Klassen O."/>
            <person name="Kalinowski J."/>
            <person name="Goesmann A."/>
            <person name="Mussgnug J.H."/>
            <person name="Kruse O."/>
        </authorList>
    </citation>
    <scope>NUCLEOTIDE SEQUENCE [LARGE SCALE GENOMIC DNA]</scope>
    <source>
        <strain evidence="2 3">SAG 48.87</strain>
    </source>
</reference>
<organism evidence="2 3">
    <name type="scientific">Monoraphidium neglectum</name>
    <dbReference type="NCBI Taxonomy" id="145388"/>
    <lineage>
        <taxon>Eukaryota</taxon>
        <taxon>Viridiplantae</taxon>
        <taxon>Chlorophyta</taxon>
        <taxon>core chlorophytes</taxon>
        <taxon>Chlorophyceae</taxon>
        <taxon>CS clade</taxon>
        <taxon>Sphaeropleales</taxon>
        <taxon>Selenastraceae</taxon>
        <taxon>Monoraphidium</taxon>
    </lineage>
</organism>
<sequence>MRGAGGWPGGAWPPLALSQAAAVTLMRMRFSSFLPAQLLHVLAAAACVGASGAAPADAALCVSQLLGFGWCAPSLLALALDASSRHTFAHGSAPRAHGRRAALKQA</sequence>
<dbReference type="AlphaFoldDB" id="A0A0D2MDQ9"/>
<dbReference type="KEGG" id="mng:MNEG_14616"/>
<dbReference type="Proteomes" id="UP000054498">
    <property type="component" value="Unassembled WGS sequence"/>
</dbReference>
<accession>A0A0D2MDQ9</accession>
<name>A0A0D2MDQ9_9CHLO</name>
<evidence type="ECO:0000313" key="3">
    <source>
        <dbReference type="Proteomes" id="UP000054498"/>
    </source>
</evidence>
<proteinExistence type="predicted"/>
<dbReference type="GeneID" id="25732196"/>
<feature type="chain" id="PRO_5002264724" evidence="1">
    <location>
        <begin position="23"/>
        <end position="106"/>
    </location>
</feature>
<keyword evidence="3" id="KW-1185">Reference proteome</keyword>
<feature type="signal peptide" evidence="1">
    <location>
        <begin position="1"/>
        <end position="22"/>
    </location>
</feature>
<dbReference type="EMBL" id="KK104847">
    <property type="protein sequence ID" value="KIY93345.1"/>
    <property type="molecule type" value="Genomic_DNA"/>
</dbReference>
<keyword evidence="1" id="KW-0732">Signal</keyword>
<gene>
    <name evidence="2" type="ORF">MNEG_14616</name>
</gene>
<evidence type="ECO:0000256" key="1">
    <source>
        <dbReference type="SAM" id="SignalP"/>
    </source>
</evidence>
<dbReference type="RefSeq" id="XP_013892365.1">
    <property type="nucleotide sequence ID" value="XM_014036911.1"/>
</dbReference>